<organism evidence="1 3">
    <name type="scientific">Medicago truncatula</name>
    <name type="common">Barrel medic</name>
    <name type="synonym">Medicago tribuloides</name>
    <dbReference type="NCBI Taxonomy" id="3880"/>
    <lineage>
        <taxon>Eukaryota</taxon>
        <taxon>Viridiplantae</taxon>
        <taxon>Streptophyta</taxon>
        <taxon>Embryophyta</taxon>
        <taxon>Tracheophyta</taxon>
        <taxon>Spermatophyta</taxon>
        <taxon>Magnoliopsida</taxon>
        <taxon>eudicotyledons</taxon>
        <taxon>Gunneridae</taxon>
        <taxon>Pentapetalae</taxon>
        <taxon>rosids</taxon>
        <taxon>fabids</taxon>
        <taxon>Fabales</taxon>
        <taxon>Fabaceae</taxon>
        <taxon>Papilionoideae</taxon>
        <taxon>50 kb inversion clade</taxon>
        <taxon>NPAAA clade</taxon>
        <taxon>Hologalegina</taxon>
        <taxon>IRL clade</taxon>
        <taxon>Trifolieae</taxon>
        <taxon>Medicago</taxon>
    </lineage>
</organism>
<proteinExistence type="predicted"/>
<gene>
    <name evidence="1" type="ordered locus">MTR_4g069290</name>
</gene>
<evidence type="ECO:0000313" key="2">
    <source>
        <dbReference type="EnsemblPlants" id="KEH30414"/>
    </source>
</evidence>
<reference evidence="1 3" key="1">
    <citation type="journal article" date="2011" name="Nature">
        <title>The Medicago genome provides insight into the evolution of rhizobial symbioses.</title>
        <authorList>
            <person name="Young N.D."/>
            <person name="Debelle F."/>
            <person name="Oldroyd G.E."/>
            <person name="Geurts R."/>
            <person name="Cannon S.B."/>
            <person name="Udvardi M.K."/>
            <person name="Benedito V.A."/>
            <person name="Mayer K.F."/>
            <person name="Gouzy J."/>
            <person name="Schoof H."/>
            <person name="Van de Peer Y."/>
            <person name="Proost S."/>
            <person name="Cook D.R."/>
            <person name="Meyers B.C."/>
            <person name="Spannagl M."/>
            <person name="Cheung F."/>
            <person name="De Mita S."/>
            <person name="Krishnakumar V."/>
            <person name="Gundlach H."/>
            <person name="Zhou S."/>
            <person name="Mudge J."/>
            <person name="Bharti A.K."/>
            <person name="Murray J.D."/>
            <person name="Naoumkina M.A."/>
            <person name="Rosen B."/>
            <person name="Silverstein K.A."/>
            <person name="Tang H."/>
            <person name="Rombauts S."/>
            <person name="Zhao P.X."/>
            <person name="Zhou P."/>
            <person name="Barbe V."/>
            <person name="Bardou P."/>
            <person name="Bechner M."/>
            <person name="Bellec A."/>
            <person name="Berger A."/>
            <person name="Berges H."/>
            <person name="Bidwell S."/>
            <person name="Bisseling T."/>
            <person name="Choisne N."/>
            <person name="Couloux A."/>
            <person name="Denny R."/>
            <person name="Deshpande S."/>
            <person name="Dai X."/>
            <person name="Doyle J.J."/>
            <person name="Dudez A.M."/>
            <person name="Farmer A.D."/>
            <person name="Fouteau S."/>
            <person name="Franken C."/>
            <person name="Gibelin C."/>
            <person name="Gish J."/>
            <person name="Goldstein S."/>
            <person name="Gonzalez A.J."/>
            <person name="Green P.J."/>
            <person name="Hallab A."/>
            <person name="Hartog M."/>
            <person name="Hua A."/>
            <person name="Humphray S.J."/>
            <person name="Jeong D.H."/>
            <person name="Jing Y."/>
            <person name="Jocker A."/>
            <person name="Kenton S.M."/>
            <person name="Kim D.J."/>
            <person name="Klee K."/>
            <person name="Lai H."/>
            <person name="Lang C."/>
            <person name="Lin S."/>
            <person name="Macmil S.L."/>
            <person name="Magdelenat G."/>
            <person name="Matthews L."/>
            <person name="McCorrison J."/>
            <person name="Monaghan E.L."/>
            <person name="Mun J.H."/>
            <person name="Najar F.Z."/>
            <person name="Nicholson C."/>
            <person name="Noirot C."/>
            <person name="O'Bleness M."/>
            <person name="Paule C.R."/>
            <person name="Poulain J."/>
            <person name="Prion F."/>
            <person name="Qin B."/>
            <person name="Qu C."/>
            <person name="Retzel E.F."/>
            <person name="Riddle C."/>
            <person name="Sallet E."/>
            <person name="Samain S."/>
            <person name="Samson N."/>
            <person name="Sanders I."/>
            <person name="Saurat O."/>
            <person name="Scarpelli C."/>
            <person name="Schiex T."/>
            <person name="Segurens B."/>
            <person name="Severin A.J."/>
            <person name="Sherrier D.J."/>
            <person name="Shi R."/>
            <person name="Sims S."/>
            <person name="Singer S.R."/>
            <person name="Sinharoy S."/>
            <person name="Sterck L."/>
            <person name="Viollet A."/>
            <person name="Wang B.B."/>
            <person name="Wang K."/>
            <person name="Wang M."/>
            <person name="Wang X."/>
            <person name="Warfsmann J."/>
            <person name="Weissenbach J."/>
            <person name="White D.D."/>
            <person name="White J.D."/>
            <person name="Wiley G.B."/>
            <person name="Wincker P."/>
            <person name="Xing Y."/>
            <person name="Yang L."/>
            <person name="Yao Z."/>
            <person name="Ying F."/>
            <person name="Zhai J."/>
            <person name="Zhou L."/>
            <person name="Zuber A."/>
            <person name="Denarie J."/>
            <person name="Dixon R.A."/>
            <person name="May G.D."/>
            <person name="Schwartz D.C."/>
            <person name="Rogers J."/>
            <person name="Quetier F."/>
            <person name="Town C.D."/>
            <person name="Roe B.A."/>
        </authorList>
    </citation>
    <scope>NUCLEOTIDE SEQUENCE [LARGE SCALE GENOMIC DNA]</scope>
    <source>
        <strain evidence="1">A17</strain>
        <strain evidence="2 3">cv. Jemalong A17</strain>
    </source>
</reference>
<dbReference type="EMBL" id="CM001220">
    <property type="protein sequence ID" value="KEH30414.1"/>
    <property type="molecule type" value="Genomic_DNA"/>
</dbReference>
<reference evidence="2" key="3">
    <citation type="submission" date="2015-04" db="UniProtKB">
        <authorList>
            <consortium name="EnsemblPlants"/>
        </authorList>
    </citation>
    <scope>IDENTIFICATION</scope>
    <source>
        <strain evidence="2">cv. Jemalong A17</strain>
    </source>
</reference>
<dbReference type="HOGENOM" id="CLU_073958_0_0_1"/>
<keyword evidence="3" id="KW-1185">Reference proteome</keyword>
<name>A0A072UL09_MEDTR</name>
<evidence type="ECO:0000313" key="3">
    <source>
        <dbReference type="Proteomes" id="UP000002051"/>
    </source>
</evidence>
<sequence length="200" mass="23624">MWDSRILVDSEEIEILRYEKCMISLHIKDLETRLSMCCEFCGGYHCSTFCEEQYIVKEKEHEVINIDYNTQLQNILDDFLVSNQVSFEKFDVHCGDFVEKAHESHRKLVQMETECHKVVVEENLKVRSVDIFPKFEPTGIKEITRVQMDACPSLRWEILNSKGLTVGAWEYLILCVKFIEFLPNKRKKKDDIFFLSFLPP</sequence>
<reference evidence="1 3" key="2">
    <citation type="journal article" date="2014" name="BMC Genomics">
        <title>An improved genome release (version Mt4.0) for the model legume Medicago truncatula.</title>
        <authorList>
            <person name="Tang H."/>
            <person name="Krishnakumar V."/>
            <person name="Bidwell S."/>
            <person name="Rosen B."/>
            <person name="Chan A."/>
            <person name="Zhou S."/>
            <person name="Gentzbittel L."/>
            <person name="Childs K.L."/>
            <person name="Yandell M."/>
            <person name="Gundlach H."/>
            <person name="Mayer K.F."/>
            <person name="Schwartz D.C."/>
            <person name="Town C.D."/>
        </authorList>
    </citation>
    <scope>GENOME REANNOTATION</scope>
    <source>
        <strain evidence="1">A17</strain>
        <strain evidence="2 3">cv. Jemalong A17</strain>
    </source>
</reference>
<accession>A0A072UL09</accession>
<evidence type="ECO:0000313" key="1">
    <source>
        <dbReference type="EMBL" id="KEH30414.1"/>
    </source>
</evidence>
<protein>
    <submittedName>
        <fullName evidence="1 2">Uncharacterized protein</fullName>
    </submittedName>
</protein>
<dbReference type="AlphaFoldDB" id="A0A072UL09"/>
<dbReference type="EnsemblPlants" id="KEH30414">
    <property type="protein sequence ID" value="KEH30414"/>
    <property type="gene ID" value="MTR_4g069290"/>
</dbReference>
<dbReference type="Proteomes" id="UP000002051">
    <property type="component" value="Chromosome 4"/>
</dbReference>